<gene>
    <name evidence="1" type="ORF">GCM10009838_42640</name>
</gene>
<protein>
    <recommendedName>
        <fullName evidence="3">Peptidase M48 domain-containing protein</fullName>
    </recommendedName>
</protein>
<reference evidence="1 2" key="1">
    <citation type="journal article" date="2019" name="Int. J. Syst. Evol. Microbiol.">
        <title>The Global Catalogue of Microorganisms (GCM) 10K type strain sequencing project: providing services to taxonomists for standard genome sequencing and annotation.</title>
        <authorList>
            <consortium name="The Broad Institute Genomics Platform"/>
            <consortium name="The Broad Institute Genome Sequencing Center for Infectious Disease"/>
            <person name="Wu L."/>
            <person name="Ma J."/>
        </authorList>
    </citation>
    <scope>NUCLEOTIDE SEQUENCE [LARGE SCALE GENOMIC DNA]</scope>
    <source>
        <strain evidence="1 2">JCM 16013</strain>
    </source>
</reference>
<dbReference type="EMBL" id="BAAAQM010000023">
    <property type="protein sequence ID" value="GAA1977646.1"/>
    <property type="molecule type" value="Genomic_DNA"/>
</dbReference>
<dbReference type="RefSeq" id="WP_344658826.1">
    <property type="nucleotide sequence ID" value="NZ_BAAAQM010000023.1"/>
</dbReference>
<name>A0ABN2RZD0_9ACTN</name>
<evidence type="ECO:0000313" key="1">
    <source>
        <dbReference type="EMBL" id="GAA1977646.1"/>
    </source>
</evidence>
<organism evidence="1 2">
    <name type="scientific">Catenulispora subtropica</name>
    <dbReference type="NCBI Taxonomy" id="450798"/>
    <lineage>
        <taxon>Bacteria</taxon>
        <taxon>Bacillati</taxon>
        <taxon>Actinomycetota</taxon>
        <taxon>Actinomycetes</taxon>
        <taxon>Catenulisporales</taxon>
        <taxon>Catenulisporaceae</taxon>
        <taxon>Catenulispora</taxon>
    </lineage>
</organism>
<accession>A0ABN2RZD0</accession>
<evidence type="ECO:0000313" key="2">
    <source>
        <dbReference type="Proteomes" id="UP001499854"/>
    </source>
</evidence>
<evidence type="ECO:0008006" key="3">
    <source>
        <dbReference type="Google" id="ProtNLM"/>
    </source>
</evidence>
<comment type="caution">
    <text evidence="1">The sequence shown here is derived from an EMBL/GenBank/DDBJ whole genome shotgun (WGS) entry which is preliminary data.</text>
</comment>
<proteinExistence type="predicted"/>
<keyword evidence="2" id="KW-1185">Reference proteome</keyword>
<sequence>MPLFGARPPVEDRERLWIEKMLAWCLERFGREALDAEILTPTPRFFPGRYQGTPDDVVALVDLVRAHLRVDPGEIAVALYDSGQRPKVAGHYSVRDGLGVIAIGMEDAPDPRHVVAVAAHELCHHKLLYRGIASSTEEDHEPLTDLATVFFGLGVFTANAAFTFSQNARGWRRRQLGYINQPMFGYALAYTARLRGERQPEWVRHLDTNPKGYFKKAMRYLEQKEPAL</sequence>
<dbReference type="Proteomes" id="UP001499854">
    <property type="component" value="Unassembled WGS sequence"/>
</dbReference>